<accession>A0ABY7WKK4</accession>
<dbReference type="InterPro" id="IPR001228">
    <property type="entry name" value="IspD"/>
</dbReference>
<keyword evidence="3" id="KW-0414">Isoprene biosynthesis</keyword>
<dbReference type="Proteomes" id="UP001221558">
    <property type="component" value="Chromosome"/>
</dbReference>
<dbReference type="NCBIfam" id="TIGR00453">
    <property type="entry name" value="ispD"/>
    <property type="match status" value="1"/>
</dbReference>
<dbReference type="HAMAP" id="MF_00108">
    <property type="entry name" value="IspD"/>
    <property type="match status" value="1"/>
</dbReference>
<evidence type="ECO:0000256" key="1">
    <source>
        <dbReference type="ARBA" id="ARBA00022679"/>
    </source>
</evidence>
<feature type="site" description="Transition state stabilizer" evidence="3">
    <location>
        <position position="33"/>
    </location>
</feature>
<name>A0ABY7WKK4_9SPHI</name>
<comment type="catalytic activity">
    <reaction evidence="3">
        <text>2-C-methyl-D-erythritol 4-phosphate + CTP + H(+) = 4-CDP-2-C-methyl-D-erythritol + diphosphate</text>
        <dbReference type="Rhea" id="RHEA:13429"/>
        <dbReference type="ChEBI" id="CHEBI:15378"/>
        <dbReference type="ChEBI" id="CHEBI:33019"/>
        <dbReference type="ChEBI" id="CHEBI:37563"/>
        <dbReference type="ChEBI" id="CHEBI:57823"/>
        <dbReference type="ChEBI" id="CHEBI:58262"/>
        <dbReference type="EC" id="2.7.7.60"/>
    </reaction>
</comment>
<evidence type="ECO:0000256" key="2">
    <source>
        <dbReference type="ARBA" id="ARBA00022695"/>
    </source>
</evidence>
<dbReference type="PANTHER" id="PTHR32125">
    <property type="entry name" value="2-C-METHYL-D-ERYTHRITOL 4-PHOSPHATE CYTIDYLYLTRANSFERASE, CHLOROPLASTIC"/>
    <property type="match status" value="1"/>
</dbReference>
<feature type="site" description="Transition state stabilizer" evidence="3">
    <location>
        <position position="26"/>
    </location>
</feature>
<dbReference type="InterPro" id="IPR034683">
    <property type="entry name" value="IspD/TarI"/>
</dbReference>
<dbReference type="NCBIfam" id="NF001186">
    <property type="entry name" value="PRK00155.2-3"/>
    <property type="match status" value="1"/>
</dbReference>
<dbReference type="Gene3D" id="3.90.550.10">
    <property type="entry name" value="Spore Coat Polysaccharide Biosynthesis Protein SpsA, Chain A"/>
    <property type="match status" value="1"/>
</dbReference>
<dbReference type="EMBL" id="CP117880">
    <property type="protein sequence ID" value="WDF70114.1"/>
    <property type="molecule type" value="Genomic_DNA"/>
</dbReference>
<keyword evidence="2 3" id="KW-0548">Nucleotidyltransferase</keyword>
<proteinExistence type="inferred from homology"/>
<comment type="similarity">
    <text evidence="3">Belongs to the IspD/TarI cytidylyltransferase family. IspD subfamily.</text>
</comment>
<organism evidence="4 5">
    <name type="scientific">Sphingobacterium oryzagri</name>
    <dbReference type="NCBI Taxonomy" id="3025669"/>
    <lineage>
        <taxon>Bacteria</taxon>
        <taxon>Pseudomonadati</taxon>
        <taxon>Bacteroidota</taxon>
        <taxon>Sphingobacteriia</taxon>
        <taxon>Sphingobacteriales</taxon>
        <taxon>Sphingobacteriaceae</taxon>
        <taxon>Sphingobacterium</taxon>
    </lineage>
</organism>
<dbReference type="EC" id="2.7.7.60" evidence="3"/>
<protein>
    <recommendedName>
        <fullName evidence="3">2-C-methyl-D-erythritol 4-phosphate cytidylyltransferase</fullName>
        <ecNumber evidence="3">2.7.7.60</ecNumber>
    </recommendedName>
    <alternativeName>
        <fullName evidence="3">4-diphosphocytidyl-2C-methyl-D-erythritol synthase</fullName>
    </alternativeName>
    <alternativeName>
        <fullName evidence="3">MEP cytidylyltransferase</fullName>
        <shortName evidence="3">MCT</shortName>
    </alternativeName>
</protein>
<reference evidence="4 5" key="1">
    <citation type="submission" date="2023-02" db="EMBL/GenBank/DDBJ databases">
        <title>Genome sequence of Sphingobacterium sp. KACC 22765.</title>
        <authorList>
            <person name="Kim S."/>
            <person name="Heo J."/>
            <person name="Kwon S.-W."/>
        </authorList>
    </citation>
    <scope>NUCLEOTIDE SEQUENCE [LARGE SCALE GENOMIC DNA]</scope>
    <source>
        <strain evidence="4 5">KACC 22765</strain>
    </source>
</reference>
<comment type="pathway">
    <text evidence="3">Isoprenoid biosynthesis; isopentenyl diphosphate biosynthesis via DXP pathway; isopentenyl diphosphate from 1-deoxy-D-xylulose 5-phosphate: step 2/6.</text>
</comment>
<evidence type="ECO:0000313" key="4">
    <source>
        <dbReference type="EMBL" id="WDF70114.1"/>
    </source>
</evidence>
<keyword evidence="5" id="KW-1185">Reference proteome</keyword>
<dbReference type="Pfam" id="PF01128">
    <property type="entry name" value="IspD"/>
    <property type="match status" value="1"/>
</dbReference>
<keyword evidence="1 3" id="KW-0808">Transferase</keyword>
<gene>
    <name evidence="3" type="primary">ispD</name>
    <name evidence="4" type="ORF">PQ465_06985</name>
</gene>
<dbReference type="InterPro" id="IPR029044">
    <property type="entry name" value="Nucleotide-diphossugar_trans"/>
</dbReference>
<dbReference type="CDD" id="cd02516">
    <property type="entry name" value="CDP-ME_synthetase"/>
    <property type="match status" value="1"/>
</dbReference>
<dbReference type="SUPFAM" id="SSF53448">
    <property type="entry name" value="Nucleotide-diphospho-sugar transferases"/>
    <property type="match status" value="1"/>
</dbReference>
<dbReference type="RefSeq" id="WP_274268820.1">
    <property type="nucleotide sequence ID" value="NZ_CP117880.1"/>
</dbReference>
<dbReference type="PANTHER" id="PTHR32125:SF4">
    <property type="entry name" value="2-C-METHYL-D-ERYTHRITOL 4-PHOSPHATE CYTIDYLYLTRANSFERASE, CHLOROPLASTIC"/>
    <property type="match status" value="1"/>
</dbReference>
<feature type="site" description="Positions MEP for the nucleophilic attack" evidence="3">
    <location>
        <position position="223"/>
    </location>
</feature>
<feature type="site" description="Positions MEP for the nucleophilic attack" evidence="3">
    <location>
        <position position="169"/>
    </location>
</feature>
<evidence type="ECO:0000256" key="3">
    <source>
        <dbReference type="HAMAP-Rule" id="MF_00108"/>
    </source>
</evidence>
<dbReference type="InterPro" id="IPR050088">
    <property type="entry name" value="IspD/TarI_cytidylyltransf_bact"/>
</dbReference>
<evidence type="ECO:0000313" key="5">
    <source>
        <dbReference type="Proteomes" id="UP001221558"/>
    </source>
</evidence>
<dbReference type="GO" id="GO:0050518">
    <property type="term" value="F:2-C-methyl-D-erythritol 4-phosphate cytidylyltransferase activity"/>
    <property type="evidence" value="ECO:0007669"/>
    <property type="project" value="UniProtKB-EC"/>
</dbReference>
<comment type="function">
    <text evidence="3">Catalyzes the formation of 4-diphosphocytidyl-2-C-methyl-D-erythritol from CTP and 2-C-methyl-D-erythritol 4-phosphate (MEP).</text>
</comment>
<sequence length="249" mass="27476">MEDNIRTNTLKQKKYAIIVAGGTGSRMESDLPKQFLLLGTQPVLMHTIRQFSRTASAPEIIVVLHPDMCEYWAERCKAYQFHIPHQVVIGGQSRFQSVKNGLETVFAKEKGDLKDVVIAIHDAARPVIDPALIDQCFTATATCGATILAVSSINSIRVGTTDSSKAKDRAEVWIVQTPQTFTGNILAEAFQQEESAQFTDDASVVEKLGYPIHILVGDYKNIKITFPEDLQIAQLYLNAQGLSSTSYNT</sequence>